<evidence type="ECO:0000256" key="1">
    <source>
        <dbReference type="SAM" id="MobiDB-lite"/>
    </source>
</evidence>
<protein>
    <recommendedName>
        <fullName evidence="4">CCHC-type domain-containing protein</fullName>
    </recommendedName>
</protein>
<evidence type="ECO:0000313" key="2">
    <source>
        <dbReference type="EMBL" id="CAL8129365.1"/>
    </source>
</evidence>
<gene>
    <name evidence="2" type="ORF">ODALV1_LOCUS23121</name>
</gene>
<evidence type="ECO:0008006" key="4">
    <source>
        <dbReference type="Google" id="ProtNLM"/>
    </source>
</evidence>
<organism evidence="2 3">
    <name type="scientific">Orchesella dallaii</name>
    <dbReference type="NCBI Taxonomy" id="48710"/>
    <lineage>
        <taxon>Eukaryota</taxon>
        <taxon>Metazoa</taxon>
        <taxon>Ecdysozoa</taxon>
        <taxon>Arthropoda</taxon>
        <taxon>Hexapoda</taxon>
        <taxon>Collembola</taxon>
        <taxon>Entomobryomorpha</taxon>
        <taxon>Entomobryoidea</taxon>
        <taxon>Orchesellidae</taxon>
        <taxon>Orchesellinae</taxon>
        <taxon>Orchesella</taxon>
    </lineage>
</organism>
<feature type="region of interest" description="Disordered" evidence="1">
    <location>
        <begin position="189"/>
        <end position="209"/>
    </location>
</feature>
<evidence type="ECO:0000313" key="3">
    <source>
        <dbReference type="Proteomes" id="UP001642540"/>
    </source>
</evidence>
<keyword evidence="3" id="KW-1185">Reference proteome</keyword>
<dbReference type="InterPro" id="IPR036875">
    <property type="entry name" value="Znf_CCHC_sf"/>
</dbReference>
<feature type="region of interest" description="Disordered" evidence="1">
    <location>
        <begin position="245"/>
        <end position="305"/>
    </location>
</feature>
<reference evidence="2 3" key="1">
    <citation type="submission" date="2024-08" db="EMBL/GenBank/DDBJ databases">
        <authorList>
            <person name="Cucini C."/>
            <person name="Frati F."/>
        </authorList>
    </citation>
    <scope>NUCLEOTIDE SEQUENCE [LARGE SCALE GENOMIC DNA]</scope>
</reference>
<dbReference type="EMBL" id="CAXLJM020000076">
    <property type="protein sequence ID" value="CAL8129365.1"/>
    <property type="molecule type" value="Genomic_DNA"/>
</dbReference>
<feature type="compositionally biased region" description="Pro residues" evidence="1">
    <location>
        <begin position="258"/>
        <end position="276"/>
    </location>
</feature>
<comment type="caution">
    <text evidence="2">The sequence shown here is derived from an EMBL/GenBank/DDBJ whole genome shotgun (WGS) entry which is preliminary data.</text>
</comment>
<dbReference type="Proteomes" id="UP001642540">
    <property type="component" value="Unassembled WGS sequence"/>
</dbReference>
<accession>A0ABP1RK13</accession>
<feature type="compositionally biased region" description="Pro residues" evidence="1">
    <location>
        <begin position="197"/>
        <end position="209"/>
    </location>
</feature>
<feature type="compositionally biased region" description="Polar residues" evidence="1">
    <location>
        <begin position="282"/>
        <end position="305"/>
    </location>
</feature>
<sequence length="305" mass="33600">MATSYDSPVLPTVMAGSFTDLLAQFPRFDGTTDTEDFVRQFATNLLLHGKPSTWAVISLGHFHDGAAKSWWITVAERFTTAVIQPGAVAEDIWQEAVAELLAFFPVAIIRARSKEACRARKYQPGESASDYIAGKLALIHAWKPTMREEKKLKEILRGLPIDIAQALVSQTTTVAAFMKALQTILDLRRSSTTSKPQPQPPPVSTPSYPLPRGPIVCNYCHFPGHFKRSCQNFAADNPMESARLRERRGENPLTPRFLPLPGPRPMLALPAPPPPNVDYRGQPSTNPFSLHQGNFQARGSGTTGQ</sequence>
<name>A0ABP1RK13_9HEXA</name>
<proteinExistence type="predicted"/>
<dbReference type="SUPFAM" id="SSF57756">
    <property type="entry name" value="Retrovirus zinc finger-like domains"/>
    <property type="match status" value="1"/>
</dbReference>